<feature type="transmembrane region" description="Helical" evidence="2">
    <location>
        <begin position="45"/>
        <end position="67"/>
    </location>
</feature>
<keyword evidence="4" id="KW-1185">Reference proteome</keyword>
<feature type="compositionally biased region" description="Low complexity" evidence="1">
    <location>
        <begin position="263"/>
        <end position="273"/>
    </location>
</feature>
<feature type="transmembrane region" description="Helical" evidence="2">
    <location>
        <begin position="220"/>
        <end position="240"/>
    </location>
</feature>
<keyword evidence="2" id="KW-1133">Transmembrane helix</keyword>
<evidence type="ECO:0000313" key="4">
    <source>
        <dbReference type="Proteomes" id="UP000317078"/>
    </source>
</evidence>
<sequence length="431" mass="46854">MGARPRDRPPSPPRRGPPVMSVAARGARPLLRLPAWTTVWFQIHWFIGITAGLVLMVVGVTGGLLSYQDEILRALNPGVLRVTPRPGPVLSPAELIGRIEAASGARVTSLGLAAAPDRPVRAFLTPRETPPPGARPRRELRYADPHDGTLLGTPVGEGFFRTTRELHRWLLAGAEGRIVVGVSTIALVLLSLTGLYLRWPRRVLSWRSWFRIDTRLRGRALLWRLHAVIGTWALPLYLLAGLTGLSWSFDWYRTALYDLTGAPRPGAEAGPPRAEGEGRAARRGPPLDVDAAWAVFRREGPAFSTAQIRPPAPGQPLRVTYVEAGAPHEDARSSMAVNAAGEVVEHRRYADQPLGHRLMGSMLALHSGSYFGPIGTALMMVASLAMPLFGVTGWVLYLGRRRMRRDAARRAGRPRRGAAEAPLAAPGTAGE</sequence>
<evidence type="ECO:0000256" key="2">
    <source>
        <dbReference type="SAM" id="Phobius"/>
    </source>
</evidence>
<feature type="region of interest" description="Disordered" evidence="1">
    <location>
        <begin position="263"/>
        <end position="283"/>
    </location>
</feature>
<dbReference type="PANTHER" id="PTHR34219:SF3">
    <property type="entry name" value="BLL7967 PROTEIN"/>
    <property type="match status" value="1"/>
</dbReference>
<gene>
    <name evidence="3" type="ORF">EAH89_20270</name>
</gene>
<feature type="compositionally biased region" description="Low complexity" evidence="1">
    <location>
        <begin position="419"/>
        <end position="431"/>
    </location>
</feature>
<accession>A0A502FLD0</accession>
<keyword evidence="2" id="KW-0472">Membrane</keyword>
<keyword evidence="2" id="KW-0812">Transmembrane</keyword>
<name>A0A502FLD0_9PROT</name>
<proteinExistence type="predicted"/>
<dbReference type="Pfam" id="PF03929">
    <property type="entry name" value="PepSY_TM"/>
    <property type="match status" value="1"/>
</dbReference>
<reference evidence="3 4" key="1">
    <citation type="journal article" date="2019" name="Environ. Microbiol.">
        <title>Species interactions and distinct microbial communities in high Arctic permafrost affected cryosols are associated with the CH4 and CO2 gas fluxes.</title>
        <authorList>
            <person name="Altshuler I."/>
            <person name="Hamel J."/>
            <person name="Turney S."/>
            <person name="Magnuson E."/>
            <person name="Levesque R."/>
            <person name="Greer C."/>
            <person name="Whyte L.G."/>
        </authorList>
    </citation>
    <scope>NUCLEOTIDE SEQUENCE [LARGE SCALE GENOMIC DNA]</scope>
    <source>
        <strain evidence="3 4">S9.3B</strain>
    </source>
</reference>
<feature type="region of interest" description="Disordered" evidence="1">
    <location>
        <begin position="408"/>
        <end position="431"/>
    </location>
</feature>
<dbReference type="InterPro" id="IPR005625">
    <property type="entry name" value="PepSY-ass_TM"/>
</dbReference>
<feature type="region of interest" description="Disordered" evidence="1">
    <location>
        <begin position="1"/>
        <end position="20"/>
    </location>
</feature>
<dbReference type="EMBL" id="RCZP01000026">
    <property type="protein sequence ID" value="TPG49873.1"/>
    <property type="molecule type" value="Genomic_DNA"/>
</dbReference>
<feature type="transmembrane region" description="Helical" evidence="2">
    <location>
        <begin position="178"/>
        <end position="199"/>
    </location>
</feature>
<evidence type="ECO:0000313" key="3">
    <source>
        <dbReference type="EMBL" id="TPG49873.1"/>
    </source>
</evidence>
<dbReference type="Proteomes" id="UP000317078">
    <property type="component" value="Unassembled WGS sequence"/>
</dbReference>
<organism evidence="3 4">
    <name type="scientific">Muricoccus nepalensis</name>
    <dbReference type="NCBI Taxonomy" id="1854500"/>
    <lineage>
        <taxon>Bacteria</taxon>
        <taxon>Pseudomonadati</taxon>
        <taxon>Pseudomonadota</taxon>
        <taxon>Alphaproteobacteria</taxon>
        <taxon>Acetobacterales</taxon>
        <taxon>Roseomonadaceae</taxon>
        <taxon>Muricoccus</taxon>
    </lineage>
</organism>
<dbReference type="PANTHER" id="PTHR34219">
    <property type="entry name" value="IRON-REGULATED INNER MEMBRANE PROTEIN-RELATED"/>
    <property type="match status" value="1"/>
</dbReference>
<comment type="caution">
    <text evidence="3">The sequence shown here is derived from an EMBL/GenBank/DDBJ whole genome shotgun (WGS) entry which is preliminary data.</text>
</comment>
<feature type="transmembrane region" description="Helical" evidence="2">
    <location>
        <begin position="370"/>
        <end position="399"/>
    </location>
</feature>
<evidence type="ECO:0000256" key="1">
    <source>
        <dbReference type="SAM" id="MobiDB-lite"/>
    </source>
</evidence>
<protein>
    <submittedName>
        <fullName evidence="3">PepSY domain-containing protein</fullName>
    </submittedName>
</protein>
<dbReference type="OrthoDB" id="9791166at2"/>
<dbReference type="AlphaFoldDB" id="A0A502FLD0"/>